<accession>A0A127AW75</accession>
<dbReference type="GeneID" id="29125254"/>
<name>A0A127AW75_9CAUD</name>
<keyword evidence="2" id="KW-1185">Reference proteome</keyword>
<evidence type="ECO:0000313" key="2">
    <source>
        <dbReference type="Proteomes" id="UP000203261"/>
    </source>
</evidence>
<proteinExistence type="predicted"/>
<dbReference type="KEGG" id="vg:29125254"/>
<protein>
    <submittedName>
        <fullName evidence="1">Uncharacterized protein</fullName>
    </submittedName>
</protein>
<dbReference type="RefSeq" id="YP_009302474.1">
    <property type="nucleotide sequence ID" value="NC_031245.1"/>
</dbReference>
<dbReference type="Proteomes" id="UP000203261">
    <property type="component" value="Segment"/>
</dbReference>
<organism evidence="1 2">
    <name type="scientific">Bacillus phage SP-15</name>
    <dbReference type="NCBI Taxonomy" id="1792032"/>
    <lineage>
        <taxon>Viruses</taxon>
        <taxon>Duplodnaviria</taxon>
        <taxon>Heunggongvirae</taxon>
        <taxon>Uroviricota</taxon>
        <taxon>Caudoviricetes</taxon>
        <taxon>Thornevirus</taxon>
        <taxon>Thornevirus SP15</taxon>
    </lineage>
</organism>
<dbReference type="EMBL" id="KT624200">
    <property type="protein sequence ID" value="AMM44885.1"/>
    <property type="molecule type" value="Genomic_DNA"/>
</dbReference>
<gene>
    <name evidence="1" type="ORF">SP15_086</name>
</gene>
<sequence>MQDFLSSNDINSQLRFVAGKLLQWTEPESIKDLVNEKYYTIRKESIKPVHKLVKFLKPAASKELFKLDPEVWRHLRDKKMKDPTTLTNWENAQFVVVDKEVITIVAEESDIATSQFLNSLSELDKNTYSVMYNYNDKRFEAVAYNKTKVENNVVDGIIIDLSIPKRDLKVWEVQINFDEYGRFSKLLPVPNTVVKGSLDSDLFEKIGGIERLIDSADATGLVKYILDDLDINLSVSEAFKYLKIAGLNIKGKDVPTELSALKFAVQNTHLSRFLEKLDEANLQYSQIKRMYPVAQTTTFTLTTFSDIFEMLTQINDHVEGTKVRLAKLPDLMAYVSSNKIHKKQLDQANNAMIQAD</sequence>
<evidence type="ECO:0000313" key="1">
    <source>
        <dbReference type="EMBL" id="AMM44885.1"/>
    </source>
</evidence>
<reference evidence="1 2" key="1">
    <citation type="submission" date="2015-08" db="EMBL/GenBank/DDBJ databases">
        <authorList>
            <person name="Babu N.S."/>
            <person name="Beckwith C.J."/>
            <person name="Beseler K.G."/>
            <person name="Brison A."/>
            <person name="Carone J.V."/>
            <person name="Caskin T.P."/>
            <person name="Diamond M."/>
            <person name="Durham M.E."/>
            <person name="Foxe J.M."/>
            <person name="Go M."/>
            <person name="Henderson B.A."/>
            <person name="Jones I.B."/>
            <person name="McGettigan J.A."/>
            <person name="Micheletti S.J."/>
            <person name="Nasrallah M.E."/>
            <person name="Ortiz D."/>
            <person name="Piller C.R."/>
            <person name="Privatt S.R."/>
            <person name="Schneider S.L."/>
            <person name="Sharp S."/>
            <person name="Smith T.C."/>
            <person name="Stanton J.D."/>
            <person name="Ullery H.E."/>
            <person name="Wilson R.J."/>
            <person name="Serrano M.G."/>
            <person name="Buck G."/>
            <person name="Lee V."/>
            <person name="Wang Y."/>
            <person name="Carvalho R."/>
            <person name="Voegtly L."/>
            <person name="Shi R."/>
            <person name="Duckworth R."/>
            <person name="Johnson A."/>
            <person name="Loviza R."/>
            <person name="Walstead R."/>
            <person name="Shah Z."/>
            <person name="Kiflezghi M."/>
            <person name="Wade K."/>
            <person name="Ball S.L."/>
            <person name="Bradley K.W."/>
            <person name="Asai D.J."/>
            <person name="Bowman C.A."/>
            <person name="Russell D.A."/>
            <person name="Pope W.H."/>
            <person name="Jacobs-Sera D."/>
            <person name="Hendrix R.W."/>
            <person name="Hatfull G.F."/>
        </authorList>
    </citation>
    <scope>NUCLEOTIDE SEQUENCE [LARGE SCALE GENOMIC DNA]</scope>
</reference>